<organism evidence="4 5">
    <name type="scientific">Kibdelosporangium philippinense</name>
    <dbReference type="NCBI Taxonomy" id="211113"/>
    <lineage>
        <taxon>Bacteria</taxon>
        <taxon>Bacillati</taxon>
        <taxon>Actinomycetota</taxon>
        <taxon>Actinomycetes</taxon>
        <taxon>Pseudonocardiales</taxon>
        <taxon>Pseudonocardiaceae</taxon>
        <taxon>Kibdelosporangium</taxon>
    </lineage>
</organism>
<dbReference type="PANTHER" id="PTHR46696:SF1">
    <property type="entry name" value="CYTOCHROME P450 YJIB-RELATED"/>
    <property type="match status" value="1"/>
</dbReference>
<dbReference type="PANTHER" id="PTHR46696">
    <property type="entry name" value="P450, PUTATIVE (EUROFUNG)-RELATED"/>
    <property type="match status" value="1"/>
</dbReference>
<dbReference type="Gene3D" id="1.10.630.10">
    <property type="entry name" value="Cytochrome P450"/>
    <property type="match status" value="1"/>
</dbReference>
<dbReference type="Proteomes" id="UP001521150">
    <property type="component" value="Unassembled WGS sequence"/>
</dbReference>
<keyword evidence="2" id="KW-0479">Metal-binding</keyword>
<gene>
    <name evidence="4" type="ORF">LWC34_10310</name>
</gene>
<keyword evidence="2" id="KW-0503">Monooxygenase</keyword>
<dbReference type="PRINTS" id="PR00359">
    <property type="entry name" value="BP450"/>
</dbReference>
<evidence type="ECO:0000313" key="5">
    <source>
        <dbReference type="Proteomes" id="UP001521150"/>
    </source>
</evidence>
<sequence>MGRDVQDSTVSLPELPFSRECPYHPPNAYEQLRDSGPLTRVSTFDGTAVWAVTGHAEMRTLLSDPRLSVDRDHAGFPALTRVVALRRPQQHSAMRTLLRTDPPQHTEQRRALARSFALRKIKSRRPALEATADALLDRVAPDGSAELVESYIKPLVTAGMALLLGIPDDQRTRLHELMYHYFDPIAPLAEYLRELLTSKEPGDGLLDDLIAQVAAGTMSEAEYIDSATVLIVAGQEVTVSTIALAVPTLLTHDSELEQLRTGVVPWTNAVEELLRFLSLTGGTVRIATADIEIAGVVIKAGEGVVLLNPAANRDPAVFERPNELDLSRQRRNHLSFGIGVHQCIGHNLARMDIEVALQRLFERFPTLRLTVPIAEVPVRQGIVFGVTAVPVAW</sequence>
<dbReference type="InterPro" id="IPR002397">
    <property type="entry name" value="Cyt_P450_B"/>
</dbReference>
<dbReference type="InterPro" id="IPR036396">
    <property type="entry name" value="Cyt_P450_sf"/>
</dbReference>
<keyword evidence="5" id="KW-1185">Reference proteome</keyword>
<keyword evidence="2" id="KW-0408">Iron</keyword>
<evidence type="ECO:0000256" key="2">
    <source>
        <dbReference type="RuleBase" id="RU000461"/>
    </source>
</evidence>
<dbReference type="RefSeq" id="WP_250109438.1">
    <property type="nucleotide sequence ID" value="NZ_JAJVCN010000001.1"/>
</dbReference>
<dbReference type="CDD" id="cd11030">
    <property type="entry name" value="CYP105-like"/>
    <property type="match status" value="1"/>
</dbReference>
<evidence type="ECO:0000256" key="3">
    <source>
        <dbReference type="SAM" id="MobiDB-lite"/>
    </source>
</evidence>
<dbReference type="PRINTS" id="PR00385">
    <property type="entry name" value="P450"/>
</dbReference>
<dbReference type="InterPro" id="IPR001128">
    <property type="entry name" value="Cyt_P450"/>
</dbReference>
<dbReference type="Pfam" id="PF00067">
    <property type="entry name" value="p450"/>
    <property type="match status" value="1"/>
</dbReference>
<dbReference type="PROSITE" id="PS00086">
    <property type="entry name" value="CYTOCHROME_P450"/>
    <property type="match status" value="1"/>
</dbReference>
<accession>A0ABS8Z9A4</accession>
<dbReference type="InterPro" id="IPR017972">
    <property type="entry name" value="Cyt_P450_CS"/>
</dbReference>
<name>A0ABS8Z9A4_9PSEU</name>
<keyword evidence="2" id="KW-0349">Heme</keyword>
<evidence type="ECO:0000313" key="4">
    <source>
        <dbReference type="EMBL" id="MCE7003221.1"/>
    </source>
</evidence>
<comment type="similarity">
    <text evidence="1 2">Belongs to the cytochrome P450 family.</text>
</comment>
<keyword evidence="2" id="KW-0560">Oxidoreductase</keyword>
<dbReference type="EMBL" id="JAJVCN010000001">
    <property type="protein sequence ID" value="MCE7003221.1"/>
    <property type="molecule type" value="Genomic_DNA"/>
</dbReference>
<feature type="region of interest" description="Disordered" evidence="3">
    <location>
        <begin position="1"/>
        <end position="23"/>
    </location>
</feature>
<reference evidence="4 5" key="1">
    <citation type="submission" date="2021-12" db="EMBL/GenBank/DDBJ databases">
        <title>Genome sequence of Kibdelosporangium philippinense ATCC 49844.</title>
        <authorList>
            <person name="Fedorov E.A."/>
            <person name="Omeragic M."/>
            <person name="Shalygina K.F."/>
            <person name="Maclea K.S."/>
        </authorList>
    </citation>
    <scope>NUCLEOTIDE SEQUENCE [LARGE SCALE GENOMIC DNA]</scope>
    <source>
        <strain evidence="4 5">ATCC 49844</strain>
    </source>
</reference>
<evidence type="ECO:0000256" key="1">
    <source>
        <dbReference type="ARBA" id="ARBA00010617"/>
    </source>
</evidence>
<comment type="caution">
    <text evidence="4">The sequence shown here is derived from an EMBL/GenBank/DDBJ whole genome shotgun (WGS) entry which is preliminary data.</text>
</comment>
<protein>
    <submittedName>
        <fullName evidence="4">Cytochrome P450</fullName>
    </submittedName>
</protein>
<dbReference type="SUPFAM" id="SSF48264">
    <property type="entry name" value="Cytochrome P450"/>
    <property type="match status" value="1"/>
</dbReference>
<proteinExistence type="inferred from homology"/>